<accession>F0YI27</accession>
<dbReference type="PANTHER" id="PTHR12756:SF11">
    <property type="entry name" value="CYTOSOLIC CARBOXYPEPTIDASE 1"/>
    <property type="match status" value="1"/>
</dbReference>
<dbReference type="EMBL" id="GL833143">
    <property type="protein sequence ID" value="EGB05157.1"/>
    <property type="molecule type" value="Genomic_DNA"/>
</dbReference>
<evidence type="ECO:0000256" key="1">
    <source>
        <dbReference type="ARBA" id="ARBA00001947"/>
    </source>
</evidence>
<keyword evidence="6" id="KW-1185">Reference proteome</keyword>
<proteinExistence type="inferred from homology"/>
<dbReference type="MEROPS" id="M14.028"/>
<evidence type="ECO:0000313" key="5">
    <source>
        <dbReference type="EMBL" id="EGB05157.1"/>
    </source>
</evidence>
<dbReference type="AlphaFoldDB" id="F0YI27"/>
<dbReference type="RefSeq" id="XP_009040050.1">
    <property type="nucleotide sequence ID" value="XM_009041802.1"/>
</dbReference>
<dbReference type="KEGG" id="aaf:AURANDRAFT_1129"/>
<reference evidence="5 6" key="1">
    <citation type="journal article" date="2011" name="Proc. Natl. Acad. Sci. U.S.A.">
        <title>Niche of harmful alga Aureococcus anophagefferens revealed through ecogenomics.</title>
        <authorList>
            <person name="Gobler C.J."/>
            <person name="Berry D.L."/>
            <person name="Dyhrman S.T."/>
            <person name="Wilhelm S.W."/>
            <person name="Salamov A."/>
            <person name="Lobanov A.V."/>
            <person name="Zhang Y."/>
            <person name="Collier J.L."/>
            <person name="Wurch L.L."/>
            <person name="Kustka A.B."/>
            <person name="Dill B.D."/>
            <person name="Shah M."/>
            <person name="VerBerkmoes N.C."/>
            <person name="Kuo A."/>
            <person name="Terry A."/>
            <person name="Pangilinan J."/>
            <person name="Lindquist E.A."/>
            <person name="Lucas S."/>
            <person name="Paulsen I.T."/>
            <person name="Hattenrath-Lehmann T.K."/>
            <person name="Talmage S.C."/>
            <person name="Walker E.A."/>
            <person name="Koch F."/>
            <person name="Burson A.M."/>
            <person name="Marcoval M.A."/>
            <person name="Tang Y.Z."/>
            <person name="Lecleir G.R."/>
            <person name="Coyne K.J."/>
            <person name="Berg G.M."/>
            <person name="Bertrand E.M."/>
            <person name="Saito M.A."/>
            <person name="Gladyshev V.N."/>
            <person name="Grigoriev I.V."/>
        </authorList>
    </citation>
    <scope>NUCLEOTIDE SEQUENCE [LARGE SCALE GENOMIC DNA]</scope>
    <source>
        <strain evidence="6">CCMP 1984</strain>
    </source>
</reference>
<protein>
    <recommendedName>
        <fullName evidence="4">Peptidase M14 domain-containing protein</fullName>
    </recommendedName>
</protein>
<organism evidence="6">
    <name type="scientific">Aureococcus anophagefferens</name>
    <name type="common">Harmful bloom alga</name>
    <dbReference type="NCBI Taxonomy" id="44056"/>
    <lineage>
        <taxon>Eukaryota</taxon>
        <taxon>Sar</taxon>
        <taxon>Stramenopiles</taxon>
        <taxon>Ochrophyta</taxon>
        <taxon>Pelagophyceae</taxon>
        <taxon>Pelagomonadales</taxon>
        <taxon>Pelagomonadaceae</taxon>
        <taxon>Aureococcus</taxon>
    </lineage>
</organism>
<feature type="non-terminal residue" evidence="5">
    <location>
        <position position="1"/>
    </location>
</feature>
<evidence type="ECO:0000259" key="4">
    <source>
        <dbReference type="PROSITE" id="PS52035"/>
    </source>
</evidence>
<dbReference type="InterPro" id="IPR040626">
    <property type="entry name" value="Pepdidase_M14_N"/>
</dbReference>
<dbReference type="OMA" id="TIAGNMC"/>
<dbReference type="Gene3D" id="2.60.40.3120">
    <property type="match status" value="1"/>
</dbReference>
<dbReference type="OrthoDB" id="10253041at2759"/>
<dbReference type="GO" id="GO:0004181">
    <property type="term" value="F:metallocarboxypeptidase activity"/>
    <property type="evidence" value="ECO:0007669"/>
    <property type="project" value="InterPro"/>
</dbReference>
<feature type="domain" description="Peptidase M14" evidence="4">
    <location>
        <begin position="134"/>
        <end position="417"/>
    </location>
</feature>
<dbReference type="Gene3D" id="3.40.630.10">
    <property type="entry name" value="Zn peptidases"/>
    <property type="match status" value="1"/>
</dbReference>
<gene>
    <name evidence="5" type="ORF">AURANDRAFT_1129</name>
</gene>
<dbReference type="InterPro" id="IPR050821">
    <property type="entry name" value="Cytosolic_carboxypeptidase"/>
</dbReference>
<dbReference type="PROSITE" id="PS52035">
    <property type="entry name" value="PEPTIDASE_M14"/>
    <property type="match status" value="1"/>
</dbReference>
<feature type="non-terminal residue" evidence="5">
    <location>
        <position position="423"/>
    </location>
</feature>
<dbReference type="SUPFAM" id="SSF53187">
    <property type="entry name" value="Zn-dependent exopeptidases"/>
    <property type="match status" value="1"/>
</dbReference>
<dbReference type="GO" id="GO:0008270">
    <property type="term" value="F:zinc ion binding"/>
    <property type="evidence" value="ECO:0007669"/>
    <property type="project" value="InterPro"/>
</dbReference>
<comment type="similarity">
    <text evidence="2 3">Belongs to the peptidase M14 family.</text>
</comment>
<evidence type="ECO:0000313" key="6">
    <source>
        <dbReference type="Proteomes" id="UP000002729"/>
    </source>
</evidence>
<dbReference type="Pfam" id="PF00246">
    <property type="entry name" value="Peptidase_M14"/>
    <property type="match status" value="1"/>
</dbReference>
<dbReference type="PANTHER" id="PTHR12756">
    <property type="entry name" value="CYTOSOLIC CARBOXYPEPTIDASE"/>
    <property type="match status" value="1"/>
</dbReference>
<dbReference type="InterPro" id="IPR000834">
    <property type="entry name" value="Peptidase_M14"/>
</dbReference>
<dbReference type="eggNOG" id="KOG3641">
    <property type="taxonomic scope" value="Eukaryota"/>
</dbReference>
<sequence>NSLVFDASFESANLLSAVQRGPKEYDLFLRADLHTEGFTQWFYFAVTNTHTHAALVTFNIVNLTKPDSLFNLGMQPVMYSCAEAVENGIGWVRTGTSVQYQANHPVDAGMTYYTLSFTLAFYRPDDIYLIAHSYPYTYSDHKAHIANLLRSSRKRRVTRHSALCRTLDSHECDLMTITSNENDLRSNECNTTSMPYLTRRKKLIILSARVHPGETPASWMMRGILEFLTGESNDAKILRSLFIFKIVPMLNPDGVIYGNNRCSLSGVDLNRQWKKPTKALHPTIYHLKSLIRTERAQREVVLFCDLHGHSRKQNIFMYGCDDRRKPRPAVRVFPKLLSWNEIGRKYVNFADCSFHVKKSREGTGRVVVAREMCISNSFTLEASFCGSNFGVLQNYHFNMGHFQEAGRSLCGALLDYYLPNSTQ</sequence>
<evidence type="ECO:0000256" key="3">
    <source>
        <dbReference type="PROSITE-ProRule" id="PRU01379"/>
    </source>
</evidence>
<dbReference type="Pfam" id="PF18027">
    <property type="entry name" value="Pepdidase_M14_N"/>
    <property type="match status" value="1"/>
</dbReference>
<dbReference type="GO" id="GO:0006508">
    <property type="term" value="P:proteolysis"/>
    <property type="evidence" value="ECO:0007669"/>
    <property type="project" value="InterPro"/>
</dbReference>
<comment type="cofactor">
    <cofactor evidence="1">
        <name>Zn(2+)</name>
        <dbReference type="ChEBI" id="CHEBI:29105"/>
    </cofactor>
</comment>
<dbReference type="GeneID" id="20218051"/>
<dbReference type="InParanoid" id="F0YI27"/>
<feature type="active site" description="Proton donor/acceptor" evidence="3">
    <location>
        <position position="381"/>
    </location>
</feature>
<name>F0YI27_AURAN</name>
<evidence type="ECO:0000256" key="2">
    <source>
        <dbReference type="ARBA" id="ARBA00005988"/>
    </source>
</evidence>
<dbReference type="Proteomes" id="UP000002729">
    <property type="component" value="Unassembled WGS sequence"/>
</dbReference>